<name>A0A366XND0_9BACI</name>
<comment type="caution">
    <text evidence="1">The sequence shown here is derived from an EMBL/GenBank/DDBJ whole genome shotgun (WGS) entry which is preliminary data.</text>
</comment>
<dbReference type="RefSeq" id="WP_113808142.1">
    <property type="nucleotide sequence ID" value="NZ_QOCW01000032.1"/>
</dbReference>
<proteinExistence type="predicted"/>
<keyword evidence="2" id="KW-1185">Reference proteome</keyword>
<accession>A0A366XND0</accession>
<sequence length="295" mass="33738">MTIRVGDIVARKSYKCDLLFRVQKISEEKQIVELIGEEMRLIADAPLNDLIIVSAPERQKLRQELKEKEDRSYRLFRQDYQLLRRKREYTATNGYQTKKSYFELPGKVLHIDGDALYLNKCLELYKKLSVPVFGVHMNEVDMPQKVPPLIDKVRPEVLVLTGHDAYLKNKGKKNDLQAYRHSKHFVRTVKEVRSKIGNLDHLVIFAGACQSHFESLIKAGANFASSPSRVNIHALDPVYIVSKICLASFMDRVNVIEVLRNTLTGEEGLGGVETRGLLRTGMPIQEDEETLNDQT</sequence>
<organism evidence="1 2">
    <name type="scientific">Bacillus taeanensis</name>
    <dbReference type="NCBI Taxonomy" id="273032"/>
    <lineage>
        <taxon>Bacteria</taxon>
        <taxon>Bacillati</taxon>
        <taxon>Bacillota</taxon>
        <taxon>Bacilli</taxon>
        <taxon>Bacillales</taxon>
        <taxon>Bacillaceae</taxon>
        <taxon>Bacillus</taxon>
    </lineage>
</organism>
<dbReference type="InterPro" id="IPR008764">
    <property type="entry name" value="Peptidase_U57"/>
</dbReference>
<dbReference type="Proteomes" id="UP000253314">
    <property type="component" value="Unassembled WGS sequence"/>
</dbReference>
<dbReference type="OrthoDB" id="9785306at2"/>
<dbReference type="Pfam" id="PF05582">
    <property type="entry name" value="Peptidase_U57"/>
    <property type="match status" value="1"/>
</dbReference>
<evidence type="ECO:0000313" key="2">
    <source>
        <dbReference type="Proteomes" id="UP000253314"/>
    </source>
</evidence>
<gene>
    <name evidence="1" type="primary">yabG</name>
    <name evidence="1" type="ORF">DS031_20930</name>
</gene>
<dbReference type="NCBIfam" id="TIGR02855">
    <property type="entry name" value="spore_yabG"/>
    <property type="match status" value="1"/>
</dbReference>
<evidence type="ECO:0000313" key="1">
    <source>
        <dbReference type="EMBL" id="RBW67632.1"/>
    </source>
</evidence>
<dbReference type="AlphaFoldDB" id="A0A366XND0"/>
<protein>
    <submittedName>
        <fullName evidence="1">Sporulation peptidase YabG</fullName>
    </submittedName>
</protein>
<reference evidence="1 2" key="1">
    <citation type="submission" date="2018-07" db="EMBL/GenBank/DDBJ databases">
        <title>Lottiidibacillus patelloidae gen. nov., sp. nov., isolated from the intestinal tract of a marine limpet and the reclassification of B. taeanensis BH030017T, B. algicola KMM 3737T and B. hwajinpoensis SW-72T as genus Lottiidibacillus.</title>
        <authorList>
            <person name="Liu R."/>
            <person name="Huang Z."/>
        </authorList>
    </citation>
    <scope>NUCLEOTIDE SEQUENCE [LARGE SCALE GENOMIC DNA]</scope>
    <source>
        <strain evidence="1 2">BH030017</strain>
    </source>
</reference>
<dbReference type="PIRSF" id="PIRSF011575">
    <property type="entry name" value="YabG"/>
    <property type="match status" value="1"/>
</dbReference>
<dbReference type="EMBL" id="QOCW01000032">
    <property type="protein sequence ID" value="RBW67632.1"/>
    <property type="molecule type" value="Genomic_DNA"/>
</dbReference>